<evidence type="ECO:0000313" key="1">
    <source>
        <dbReference type="EMBL" id="BFM41657.1"/>
    </source>
</evidence>
<sequence length="109" mass="13284">MGQIRLEVNYFYSLTYRQFVNTVNGFQKYEDVKSRERWLITRKLMYGSMSPYAKENFKETDIIKFPWEEKALIELSEKEHNLMLEYEQKSIAFFDNYDKKKAQKLLSEN</sequence>
<organism evidence="1">
    <name type="scientific">Flavobacterium sp. CFS9</name>
    <dbReference type="NCBI Taxonomy" id="3143118"/>
    <lineage>
        <taxon>Bacteria</taxon>
        <taxon>Pseudomonadati</taxon>
        <taxon>Bacteroidota</taxon>
        <taxon>Flavobacteriia</taxon>
        <taxon>Flavobacteriales</taxon>
        <taxon>Flavobacteriaceae</taxon>
        <taxon>Flavobacterium</taxon>
    </lineage>
</organism>
<reference evidence="1" key="1">
    <citation type="submission" date="2024-05" db="EMBL/GenBank/DDBJ databases">
        <title>Whole-Genome Sequence of CFS9, a Potential Fish Probiotic Isolated from the Body Surface of Silurus asotus.</title>
        <authorList>
            <person name="Kojima M."/>
            <person name="Tobioka K."/>
            <person name="Yokota K."/>
            <person name="Nakatani H."/>
            <person name="Hori K."/>
            <person name="Tamaru Y."/>
            <person name="Okazaki F."/>
        </authorList>
    </citation>
    <scope>NUCLEOTIDE SEQUENCE</scope>
    <source>
        <strain evidence="1">CFS9</strain>
    </source>
</reference>
<gene>
    <name evidence="1" type="ORF">CFS9_02980</name>
</gene>
<proteinExistence type="predicted"/>
<dbReference type="AlphaFoldDB" id="A0AAT9GWT2"/>
<dbReference type="EMBL" id="AP031573">
    <property type="protein sequence ID" value="BFM41657.1"/>
    <property type="molecule type" value="Genomic_DNA"/>
</dbReference>
<accession>A0AAT9GWT2</accession>
<name>A0AAT9GWT2_9FLAO</name>
<protein>
    <submittedName>
        <fullName evidence="1">Uncharacterized protein</fullName>
    </submittedName>
</protein>